<evidence type="ECO:0000256" key="12">
    <source>
        <dbReference type="PIRSR" id="PIRSR000445-3"/>
    </source>
</evidence>
<dbReference type="Pfam" id="PF00745">
    <property type="entry name" value="GlutR_dimer"/>
    <property type="match status" value="1"/>
</dbReference>
<evidence type="ECO:0000256" key="7">
    <source>
        <dbReference type="ARBA" id="ARBA00047464"/>
    </source>
</evidence>
<comment type="similarity">
    <text evidence="2 9 14">Belongs to the glutamyl-tRNA reductase family.</text>
</comment>
<dbReference type="Gene3D" id="3.30.460.30">
    <property type="entry name" value="Glutamyl-tRNA reductase, N-terminal domain"/>
    <property type="match status" value="1"/>
</dbReference>
<feature type="site" description="Important for activity" evidence="9 13">
    <location>
        <position position="99"/>
    </location>
</feature>
<dbReference type="PANTHER" id="PTHR43013:SF1">
    <property type="entry name" value="GLUTAMYL-TRNA REDUCTASE"/>
    <property type="match status" value="1"/>
</dbReference>
<comment type="pathway">
    <text evidence="1 9 14">Porphyrin-containing compound metabolism; protoporphyrin-IX biosynthesis; 5-aminolevulinate from L-glutamyl-tRNA(Glu): step 1/2.</text>
</comment>
<keyword evidence="4 9" id="KW-0521">NADP</keyword>
<dbReference type="Pfam" id="PF01488">
    <property type="entry name" value="Shikimate_DH"/>
    <property type="match status" value="1"/>
</dbReference>
<evidence type="ECO:0000256" key="1">
    <source>
        <dbReference type="ARBA" id="ARBA00005059"/>
    </source>
</evidence>
<dbReference type="GO" id="GO:0019353">
    <property type="term" value="P:protoporphyrinogen IX biosynthetic process from glutamate"/>
    <property type="evidence" value="ECO:0007669"/>
    <property type="project" value="TreeGrafter"/>
</dbReference>
<feature type="domain" description="Quinate/shikimate 5-dehydrogenase/glutamyl-tRNA reductase" evidence="16">
    <location>
        <begin position="171"/>
        <end position="306"/>
    </location>
</feature>
<feature type="binding site" evidence="9 11">
    <location>
        <position position="109"/>
    </location>
    <ligand>
        <name>substrate</name>
    </ligand>
</feature>
<comment type="subunit">
    <text evidence="9">Homodimer.</text>
</comment>
<evidence type="ECO:0000256" key="4">
    <source>
        <dbReference type="ARBA" id="ARBA00022857"/>
    </source>
</evidence>
<dbReference type="InterPro" id="IPR036291">
    <property type="entry name" value="NAD(P)-bd_dom_sf"/>
</dbReference>
<name>A0A098B067_DESHA</name>
<reference evidence="18" key="1">
    <citation type="submission" date="2014-07" db="EMBL/GenBank/DDBJ databases">
        <authorList>
            <person name="Hornung V.Bastian."/>
        </authorList>
    </citation>
    <scope>NUCLEOTIDE SEQUENCE</scope>
    <source>
        <strain evidence="18">PCE-S</strain>
    </source>
</reference>
<feature type="binding site" evidence="9 11">
    <location>
        <position position="120"/>
    </location>
    <ligand>
        <name>substrate</name>
    </ligand>
</feature>
<keyword evidence="5 9" id="KW-0560">Oxidoreductase</keyword>
<dbReference type="OrthoDB" id="110209at2"/>
<dbReference type="PIRSF" id="PIRSF000445">
    <property type="entry name" value="4pyrrol_synth_GluRdtase"/>
    <property type="match status" value="1"/>
</dbReference>
<feature type="binding site" evidence="9 11">
    <location>
        <begin position="114"/>
        <end position="116"/>
    </location>
    <ligand>
        <name>substrate</name>
    </ligand>
</feature>
<dbReference type="NCBIfam" id="NF000744">
    <property type="entry name" value="PRK00045.1-3"/>
    <property type="match status" value="1"/>
</dbReference>
<dbReference type="FunFam" id="3.40.50.720:FF:000031">
    <property type="entry name" value="Glutamyl-tRNA reductase"/>
    <property type="match status" value="1"/>
</dbReference>
<feature type="domain" description="Tetrapyrrole biosynthesis glutamyl-tRNA reductase dimerisation" evidence="15">
    <location>
        <begin position="320"/>
        <end position="419"/>
    </location>
</feature>
<dbReference type="PATRIC" id="fig|49338.4.peg.2588"/>
<dbReference type="Proteomes" id="UP000054623">
    <property type="component" value="Unassembled WGS sequence"/>
</dbReference>
<proteinExistence type="inferred from homology"/>
<evidence type="ECO:0000313" key="19">
    <source>
        <dbReference type="EMBL" id="KTE89943.1"/>
    </source>
</evidence>
<dbReference type="PANTHER" id="PTHR43013">
    <property type="entry name" value="GLUTAMYL-TRNA REDUCTASE"/>
    <property type="match status" value="1"/>
</dbReference>
<dbReference type="SUPFAM" id="SSF51735">
    <property type="entry name" value="NAD(P)-binding Rossmann-fold domains"/>
    <property type="match status" value="1"/>
</dbReference>
<comment type="function">
    <text evidence="9">Catalyzes the NADPH-dependent reduction of glutamyl-tRNA(Glu) to glutamate 1-semialdehyde (GSA).</text>
</comment>
<dbReference type="FunFam" id="3.30.460.30:FF:000001">
    <property type="entry name" value="Glutamyl-tRNA reductase"/>
    <property type="match status" value="1"/>
</dbReference>
<dbReference type="RefSeq" id="WP_011460182.1">
    <property type="nucleotide sequence ID" value="NZ_JAYFNZ010000017.1"/>
</dbReference>
<dbReference type="InterPro" id="IPR000343">
    <property type="entry name" value="4pyrrol_synth_GluRdtase"/>
</dbReference>
<dbReference type="SMR" id="A0A098B067"/>
<dbReference type="UniPathway" id="UPA00251">
    <property type="reaction ID" value="UER00316"/>
</dbReference>
<evidence type="ECO:0000256" key="5">
    <source>
        <dbReference type="ARBA" id="ARBA00023002"/>
    </source>
</evidence>
<dbReference type="Gene3D" id="3.40.50.720">
    <property type="entry name" value="NAD(P)-binding Rossmann-like Domain"/>
    <property type="match status" value="1"/>
</dbReference>
<dbReference type="GO" id="GO:0008883">
    <property type="term" value="F:glutamyl-tRNA reductase activity"/>
    <property type="evidence" value="ECO:0007669"/>
    <property type="project" value="UniProtKB-UniRule"/>
</dbReference>
<reference evidence="19 20" key="2">
    <citation type="submission" date="2015-12" db="EMBL/GenBank/DDBJ databases">
        <title>Draft Genome Sequence of Desulfitobacterium hafniense Strain DH, a Sulfate-reducing Bacterium Isolated from Paddy Soils.</title>
        <authorList>
            <person name="Bao P."/>
            <person name="Zhang X."/>
            <person name="Li G."/>
        </authorList>
    </citation>
    <scope>NUCLEOTIDE SEQUENCE [LARGE SCALE GENOMIC DNA]</scope>
    <source>
        <strain evidence="19 20">DH</strain>
    </source>
</reference>
<dbReference type="EMBL" id="LK996017">
    <property type="protein sequence ID" value="CDX02294.1"/>
    <property type="molecule type" value="Genomic_DNA"/>
</dbReference>
<organism evidence="18">
    <name type="scientific">Desulfitobacterium hafniense</name>
    <name type="common">Desulfitobacterium frappieri</name>
    <dbReference type="NCBI Taxonomy" id="49338"/>
    <lineage>
        <taxon>Bacteria</taxon>
        <taxon>Bacillati</taxon>
        <taxon>Bacillota</taxon>
        <taxon>Clostridia</taxon>
        <taxon>Eubacteriales</taxon>
        <taxon>Desulfitobacteriaceae</taxon>
        <taxon>Desulfitobacterium</taxon>
    </lineage>
</organism>
<feature type="binding site" evidence="9 11">
    <location>
        <begin position="49"/>
        <end position="52"/>
    </location>
    <ligand>
        <name>substrate</name>
    </ligand>
</feature>
<dbReference type="InterPro" id="IPR015895">
    <property type="entry name" value="4pyrrol_synth_GluRdtase_N"/>
</dbReference>
<sequence length="443" mass="49112">MFPITIGLNHKTAPVEIREKVSFHPSEINKALMELNELSALNGIVLLSTCNRLEIYAATPEVELGVSVIKKFLARHGKLREEDINQYLYVHTLYDSVRHLFRVVAGLDSMVMGETQILGQVAEAYEKSSQLNLSNKIIHAIFQNALAVGKRVRSETQIDQHPTSVSYTAVELAKQTFGDVQGKSILILGAGEMSALTAKHLVASGADTVLVSNRSMQRAQALAEEFSGRAIPYEELDTALAEADIVISATAAAHFVIKPERMRRVMEQRRQRALLLIDIAVPRDIHPNVGELEGVTLFDIDDLRGVVDSHQKAREEAALQAGRILEEEMGRFVKWHNSLYVVPTIVALQRRGEEVREIMLKSALNKLGPIDEKQEKIIRSMANSIVTHLLHAPIANLKEAANTSQGHLYTEILQNLFDLDGNELSPHAGWSVHHAASHHSNQG</sequence>
<evidence type="ECO:0000259" key="15">
    <source>
        <dbReference type="Pfam" id="PF00745"/>
    </source>
</evidence>
<dbReference type="InterPro" id="IPR015896">
    <property type="entry name" value="4pyrrol_synth_GluRdtase_dimer"/>
</dbReference>
<evidence type="ECO:0000313" key="18">
    <source>
        <dbReference type="EMBL" id="CDX02294.1"/>
    </source>
</evidence>
<dbReference type="SUPFAM" id="SSF69742">
    <property type="entry name" value="Glutamyl tRNA-reductase catalytic, N-terminal domain"/>
    <property type="match status" value="1"/>
</dbReference>
<evidence type="ECO:0000256" key="6">
    <source>
        <dbReference type="ARBA" id="ARBA00023244"/>
    </source>
</evidence>
<feature type="active site" description="Nucleophile" evidence="9 10">
    <location>
        <position position="50"/>
    </location>
</feature>
<dbReference type="EMBL" id="LOCK01000061">
    <property type="protein sequence ID" value="KTE89943.1"/>
    <property type="molecule type" value="Genomic_DNA"/>
</dbReference>
<dbReference type="Pfam" id="PF05201">
    <property type="entry name" value="GlutR_N"/>
    <property type="match status" value="1"/>
</dbReference>
<dbReference type="CDD" id="cd05213">
    <property type="entry name" value="NAD_bind_Glutamyl_tRNA_reduct"/>
    <property type="match status" value="1"/>
</dbReference>
<dbReference type="HAMAP" id="MF_00087">
    <property type="entry name" value="Glu_tRNA_reductase"/>
    <property type="match status" value="1"/>
</dbReference>
<feature type="domain" description="Glutamyl-tRNA reductase N-terminal" evidence="17">
    <location>
        <begin position="6"/>
        <end position="156"/>
    </location>
</feature>
<evidence type="ECO:0000256" key="8">
    <source>
        <dbReference type="ARBA" id="ARBA00068659"/>
    </source>
</evidence>
<dbReference type="EC" id="1.2.1.70" evidence="3 9"/>
<evidence type="ECO:0000256" key="14">
    <source>
        <dbReference type="RuleBase" id="RU000584"/>
    </source>
</evidence>
<evidence type="ECO:0000259" key="17">
    <source>
        <dbReference type="Pfam" id="PF05201"/>
    </source>
</evidence>
<dbReference type="GO" id="GO:0050661">
    <property type="term" value="F:NADP binding"/>
    <property type="evidence" value="ECO:0007669"/>
    <property type="project" value="InterPro"/>
</dbReference>
<evidence type="ECO:0000259" key="16">
    <source>
        <dbReference type="Pfam" id="PF01488"/>
    </source>
</evidence>
<dbReference type="NCBIfam" id="TIGR01035">
    <property type="entry name" value="hemA"/>
    <property type="match status" value="1"/>
</dbReference>
<dbReference type="InterPro" id="IPR036343">
    <property type="entry name" value="GluRdtase_N_sf"/>
</dbReference>
<comment type="catalytic activity">
    <reaction evidence="7 9 14">
        <text>(S)-4-amino-5-oxopentanoate + tRNA(Glu) + NADP(+) = L-glutamyl-tRNA(Glu) + NADPH + H(+)</text>
        <dbReference type="Rhea" id="RHEA:12344"/>
        <dbReference type="Rhea" id="RHEA-COMP:9663"/>
        <dbReference type="Rhea" id="RHEA-COMP:9680"/>
        <dbReference type="ChEBI" id="CHEBI:15378"/>
        <dbReference type="ChEBI" id="CHEBI:57501"/>
        <dbReference type="ChEBI" id="CHEBI:57783"/>
        <dbReference type="ChEBI" id="CHEBI:58349"/>
        <dbReference type="ChEBI" id="CHEBI:78442"/>
        <dbReference type="ChEBI" id="CHEBI:78520"/>
        <dbReference type="EC" id="1.2.1.70"/>
    </reaction>
</comment>
<gene>
    <name evidence="9" type="primary">hemA</name>
    <name evidence="19" type="ORF">AT727_11400</name>
    <name evidence="18" type="ORF">DPCES_2407</name>
</gene>
<evidence type="ECO:0000256" key="9">
    <source>
        <dbReference type="HAMAP-Rule" id="MF_00087"/>
    </source>
</evidence>
<dbReference type="InterPro" id="IPR036453">
    <property type="entry name" value="GluRdtase_dimer_dom_sf"/>
</dbReference>
<evidence type="ECO:0000313" key="20">
    <source>
        <dbReference type="Proteomes" id="UP000054623"/>
    </source>
</evidence>
<evidence type="ECO:0000256" key="13">
    <source>
        <dbReference type="PIRSR" id="PIRSR000445-4"/>
    </source>
</evidence>
<keyword evidence="6 9" id="KW-0627">Porphyrin biosynthesis</keyword>
<dbReference type="OMA" id="FAFKCAA"/>
<dbReference type="SUPFAM" id="SSF69075">
    <property type="entry name" value="Glutamyl tRNA-reductase dimerization domain"/>
    <property type="match status" value="1"/>
</dbReference>
<comment type="miscellaneous">
    <text evidence="9">During catalysis, the active site Cys acts as a nucleophile attacking the alpha-carbonyl group of tRNA-bound glutamate with the formation of a thioester intermediate between enzyme and glutamate, and the concomitant release of tRNA(Glu). The thioester intermediate is finally reduced by direct hydride transfer from NADPH, to form the product GSA.</text>
</comment>
<feature type="binding site" evidence="9 12">
    <location>
        <begin position="189"/>
        <end position="194"/>
    </location>
    <ligand>
        <name>NADP(+)</name>
        <dbReference type="ChEBI" id="CHEBI:58349"/>
    </ligand>
</feature>
<evidence type="ECO:0000256" key="2">
    <source>
        <dbReference type="ARBA" id="ARBA00005916"/>
    </source>
</evidence>
<comment type="domain">
    <text evidence="9">Possesses an unusual extended V-shaped dimeric structure with each monomer consisting of three distinct domains arranged along a curved 'spinal' alpha-helix. The N-terminal catalytic domain specifically recognizes the glutamate moiety of the substrate. The second domain is the NADPH-binding domain, and the third C-terminal domain is responsible for dimerization.</text>
</comment>
<evidence type="ECO:0000256" key="3">
    <source>
        <dbReference type="ARBA" id="ARBA00012970"/>
    </source>
</evidence>
<protein>
    <recommendedName>
        <fullName evidence="8 9">Glutamyl-tRNA reductase</fullName>
        <shortName evidence="9">GluTR</shortName>
        <ecNumber evidence="3 9">1.2.1.70</ecNumber>
    </recommendedName>
</protein>
<evidence type="ECO:0000256" key="10">
    <source>
        <dbReference type="PIRSR" id="PIRSR000445-1"/>
    </source>
</evidence>
<dbReference type="InterPro" id="IPR006151">
    <property type="entry name" value="Shikm_DH/Glu-tRNA_Rdtase"/>
</dbReference>
<dbReference type="AlphaFoldDB" id="A0A098B067"/>
<accession>A0A098B067</accession>
<evidence type="ECO:0000256" key="11">
    <source>
        <dbReference type="PIRSR" id="PIRSR000445-2"/>
    </source>
</evidence>